<evidence type="ECO:0000313" key="3">
    <source>
        <dbReference type="EMBL" id="RUL69187.1"/>
    </source>
</evidence>
<gene>
    <name evidence="3" type="ORF">EKH80_22840</name>
</gene>
<evidence type="ECO:0000313" key="4">
    <source>
        <dbReference type="Proteomes" id="UP000274358"/>
    </source>
</evidence>
<comment type="caution">
    <text evidence="3">The sequence shown here is derived from an EMBL/GenBank/DDBJ whole genome shotgun (WGS) entry which is preliminary data.</text>
</comment>
<dbReference type="InterPro" id="IPR036725">
    <property type="entry name" value="ColE3_ribonuclease_sf"/>
</dbReference>
<protein>
    <recommendedName>
        <fullName evidence="2">Colicin E3-like ribonuclease domain-containing protein</fullName>
    </recommendedName>
</protein>
<sequence>MVPFCYEWDCTHGDIEECDSNGRHCGSLDGDTGGQTKPSVPGRKIKI</sequence>
<dbReference type="GO" id="GO:0003723">
    <property type="term" value="F:RNA binding"/>
    <property type="evidence" value="ECO:0007669"/>
    <property type="project" value="InterPro"/>
</dbReference>
<dbReference type="AlphaFoldDB" id="A0A3S0Q1T4"/>
<feature type="domain" description="Colicin E3-like ribonuclease" evidence="2">
    <location>
        <begin position="5"/>
        <end position="46"/>
    </location>
</feature>
<feature type="region of interest" description="Disordered" evidence="1">
    <location>
        <begin position="28"/>
        <end position="47"/>
    </location>
</feature>
<dbReference type="Proteomes" id="UP000274358">
    <property type="component" value="Unassembled WGS sequence"/>
</dbReference>
<dbReference type="InterPro" id="IPR009105">
    <property type="entry name" value="Colicin_E3_ribonuclease"/>
</dbReference>
<reference evidence="3 4" key="1">
    <citation type="submission" date="2018-12" db="EMBL/GenBank/DDBJ databases">
        <title>Dyella dinghuensis sp. nov. DHOA06 and Dyella choica sp. nov. 4M-K27, isolated from forest soil.</title>
        <authorList>
            <person name="Qiu L.-H."/>
            <person name="Gao Z.-H."/>
        </authorList>
    </citation>
    <scope>NUCLEOTIDE SEQUENCE [LARGE SCALE GENOMIC DNA]</scope>
    <source>
        <strain evidence="3 4">4M-K27</strain>
    </source>
</reference>
<proteinExistence type="predicted"/>
<dbReference type="OrthoDB" id="6975388at2"/>
<dbReference type="SUPFAM" id="SSF63840">
    <property type="entry name" value="Ribonuclease domain of colicin E3"/>
    <property type="match status" value="1"/>
</dbReference>
<organism evidence="3 4">
    <name type="scientific">Dyella choica</name>
    <dbReference type="NCBI Taxonomy" id="1927959"/>
    <lineage>
        <taxon>Bacteria</taxon>
        <taxon>Pseudomonadati</taxon>
        <taxon>Pseudomonadota</taxon>
        <taxon>Gammaproteobacteria</taxon>
        <taxon>Lysobacterales</taxon>
        <taxon>Rhodanobacteraceae</taxon>
        <taxon>Dyella</taxon>
    </lineage>
</organism>
<dbReference type="Gene3D" id="3.10.380.10">
    <property type="entry name" value="Colicin E3-like ribonuclease domain"/>
    <property type="match status" value="1"/>
</dbReference>
<dbReference type="EMBL" id="RYYV01000037">
    <property type="protein sequence ID" value="RUL69187.1"/>
    <property type="molecule type" value="Genomic_DNA"/>
</dbReference>
<name>A0A3S0Q1T4_9GAMM</name>
<dbReference type="GO" id="GO:0043022">
    <property type="term" value="F:ribosome binding"/>
    <property type="evidence" value="ECO:0007669"/>
    <property type="project" value="InterPro"/>
</dbReference>
<evidence type="ECO:0000256" key="1">
    <source>
        <dbReference type="SAM" id="MobiDB-lite"/>
    </source>
</evidence>
<dbReference type="Pfam" id="PF09000">
    <property type="entry name" value="Cytotoxic"/>
    <property type="match status" value="1"/>
</dbReference>
<evidence type="ECO:0000259" key="2">
    <source>
        <dbReference type="Pfam" id="PF09000"/>
    </source>
</evidence>
<dbReference type="RefSeq" id="WP_126687129.1">
    <property type="nucleotide sequence ID" value="NZ_RYYV01000037.1"/>
</dbReference>
<dbReference type="GO" id="GO:0016788">
    <property type="term" value="F:hydrolase activity, acting on ester bonds"/>
    <property type="evidence" value="ECO:0007669"/>
    <property type="project" value="InterPro"/>
</dbReference>
<accession>A0A3S0Q1T4</accession>
<keyword evidence="4" id="KW-1185">Reference proteome</keyword>